<name>A0AAV9JUU4_9PEZI</name>
<feature type="domain" description="FAD dependent oxidoreductase" evidence="5">
    <location>
        <begin position="287"/>
        <end position="663"/>
    </location>
</feature>
<comment type="caution">
    <text evidence="6">The sequence shown here is derived from an EMBL/GenBank/DDBJ whole genome shotgun (WGS) entry which is preliminary data.</text>
</comment>
<comment type="function">
    <text evidence="3">Required for the assembly of the mitochondrial membrane respiratory chain NADH dehydrogenase (Complex I). Involved in mid-late stages of complex I assembly.</text>
</comment>
<feature type="region of interest" description="Disordered" evidence="4">
    <location>
        <begin position="158"/>
        <end position="269"/>
    </location>
</feature>
<proteinExistence type="predicted"/>
<evidence type="ECO:0000256" key="2">
    <source>
        <dbReference type="ARBA" id="ARBA00039785"/>
    </source>
</evidence>
<dbReference type="PANTHER" id="PTHR13847">
    <property type="entry name" value="SARCOSINE DEHYDROGENASE-RELATED"/>
    <property type="match status" value="1"/>
</dbReference>
<keyword evidence="7" id="KW-1185">Reference proteome</keyword>
<organism evidence="6 7">
    <name type="scientific">Oleoguttula mirabilis</name>
    <dbReference type="NCBI Taxonomy" id="1507867"/>
    <lineage>
        <taxon>Eukaryota</taxon>
        <taxon>Fungi</taxon>
        <taxon>Dikarya</taxon>
        <taxon>Ascomycota</taxon>
        <taxon>Pezizomycotina</taxon>
        <taxon>Dothideomycetes</taxon>
        <taxon>Dothideomycetidae</taxon>
        <taxon>Mycosphaerellales</taxon>
        <taxon>Teratosphaeriaceae</taxon>
        <taxon>Oleoguttula</taxon>
    </lineage>
</organism>
<dbReference type="GO" id="GO:0005737">
    <property type="term" value="C:cytoplasm"/>
    <property type="evidence" value="ECO:0007669"/>
    <property type="project" value="TreeGrafter"/>
</dbReference>
<evidence type="ECO:0000313" key="6">
    <source>
        <dbReference type="EMBL" id="KAK4549354.1"/>
    </source>
</evidence>
<dbReference type="InterPro" id="IPR006076">
    <property type="entry name" value="FAD-dep_OxRdtase"/>
</dbReference>
<keyword evidence="1" id="KW-0560">Oxidoreductase</keyword>
<protein>
    <recommendedName>
        <fullName evidence="2">FAD-dependent oxidoreductase domain-containing protein 1</fullName>
    </recommendedName>
</protein>
<dbReference type="Gene3D" id="3.50.50.60">
    <property type="entry name" value="FAD/NAD(P)-binding domain"/>
    <property type="match status" value="1"/>
</dbReference>
<sequence>MSAAAGAPPPPDPPCGGGGGGPSRDRPDESEPPKPWPNDKAHNGHNNWAKNTTVKTCKCKLCDQRVKDYSWKCSFCSRHLCKECAETNGASRPKDKHLAANYLTNVDGCFYPSGQPPYMHAELEALGLLSLPQKRSEVILRDMRIKAEIKRKKLEANNSVNGKVEDDSEGGKSKKQRTNVQNDNDSPTPGPSRPRNSNGTYKAIVTAEPTIASSKAPRKSAVRKSYGESSSDERSPEQRTADQPRHHNKSASTPKKAAKKPTAPTSDASSALQAQLPCAHLDRGGTVIIGAGIIGLCIARELAMKAAHTNTRHKITVLEIRDGPGELASANCSGLLSIHDMPKPMNELSELTIECWTALFQTPGFMEATDLRQDCVYQVARLNGKGKKHKPSWYTGHDLDSFRDDQWTVGKLDTQKLCSWLYEQCLEYGVNFVFHHEISAVFSAPDKDVSSIAIRDGHDREKARETIRCQNIVFAAGPWSTELFQHMYRNSPLQLENHVRVAYWYRLQTPSMSDKEDVGLLFPDLADADEALEDKITMVGQSQKHSVIVTGVGSKSQVTQLNAVEALDPQLSDAQPLRHLKRIAAKRLDGNGQDVFRADNVARGFSFISTSDQQLPVIDKVPSSGLGMVCTGEEDRRRCGIWLCFGFGMYGTTLAPGVARALCRKIFGGRSGVNDVNFKIPMYAQPTIEQADQ</sequence>
<dbReference type="AlphaFoldDB" id="A0AAV9JUU4"/>
<dbReference type="InterPro" id="IPR036188">
    <property type="entry name" value="FAD/NAD-bd_sf"/>
</dbReference>
<reference evidence="6 7" key="1">
    <citation type="submission" date="2021-11" db="EMBL/GenBank/DDBJ databases">
        <title>Black yeast isolated from Biological Soil Crust.</title>
        <authorList>
            <person name="Kurbessoian T."/>
        </authorList>
    </citation>
    <scope>NUCLEOTIDE SEQUENCE [LARGE SCALE GENOMIC DNA]</scope>
    <source>
        <strain evidence="6 7">CCFEE 5522</strain>
    </source>
</reference>
<evidence type="ECO:0000259" key="5">
    <source>
        <dbReference type="Pfam" id="PF01266"/>
    </source>
</evidence>
<feature type="compositionally biased region" description="Basic and acidic residues" evidence="4">
    <location>
        <begin position="231"/>
        <end position="245"/>
    </location>
</feature>
<evidence type="ECO:0000256" key="3">
    <source>
        <dbReference type="ARBA" id="ARBA00046185"/>
    </source>
</evidence>
<gene>
    <name evidence="6" type="ORF">LTR36_006351</name>
</gene>
<feature type="region of interest" description="Disordered" evidence="4">
    <location>
        <begin position="1"/>
        <end position="47"/>
    </location>
</feature>
<feature type="compositionally biased region" description="Polar residues" evidence="4">
    <location>
        <begin position="178"/>
        <end position="187"/>
    </location>
</feature>
<evidence type="ECO:0000256" key="1">
    <source>
        <dbReference type="ARBA" id="ARBA00023002"/>
    </source>
</evidence>
<feature type="compositionally biased region" description="Basic and acidic residues" evidence="4">
    <location>
        <begin position="163"/>
        <end position="172"/>
    </location>
</feature>
<feature type="compositionally biased region" description="Low complexity" evidence="4">
    <location>
        <begin position="250"/>
        <end position="266"/>
    </location>
</feature>
<dbReference type="PANTHER" id="PTHR13847:SF287">
    <property type="entry name" value="FAD-DEPENDENT OXIDOREDUCTASE DOMAIN-CONTAINING PROTEIN 1"/>
    <property type="match status" value="1"/>
</dbReference>
<dbReference type="EMBL" id="JAVFHQ010000004">
    <property type="protein sequence ID" value="KAK4549354.1"/>
    <property type="molecule type" value="Genomic_DNA"/>
</dbReference>
<feature type="compositionally biased region" description="Basic and acidic residues" evidence="4">
    <location>
        <begin position="23"/>
        <end position="42"/>
    </location>
</feature>
<dbReference type="SUPFAM" id="SSF51971">
    <property type="entry name" value="Nucleotide-binding domain"/>
    <property type="match status" value="1"/>
</dbReference>
<accession>A0AAV9JUU4</accession>
<dbReference type="GO" id="GO:0016491">
    <property type="term" value="F:oxidoreductase activity"/>
    <property type="evidence" value="ECO:0007669"/>
    <property type="project" value="UniProtKB-KW"/>
</dbReference>
<dbReference type="Pfam" id="PF01266">
    <property type="entry name" value="DAO"/>
    <property type="match status" value="1"/>
</dbReference>
<evidence type="ECO:0000256" key="4">
    <source>
        <dbReference type="SAM" id="MobiDB-lite"/>
    </source>
</evidence>
<dbReference type="Proteomes" id="UP001324427">
    <property type="component" value="Unassembled WGS sequence"/>
</dbReference>
<evidence type="ECO:0000313" key="7">
    <source>
        <dbReference type="Proteomes" id="UP001324427"/>
    </source>
</evidence>